<dbReference type="PROSITE" id="PS51257">
    <property type="entry name" value="PROKAR_LIPOPROTEIN"/>
    <property type="match status" value="1"/>
</dbReference>
<evidence type="ECO:0000313" key="7">
    <source>
        <dbReference type="EMBL" id="MDN4074238.1"/>
    </source>
</evidence>
<dbReference type="InterPro" id="IPR015168">
    <property type="entry name" value="SsuA/THI5"/>
</dbReference>
<dbReference type="InterPro" id="IPR010067">
    <property type="entry name" value="ABC_SsuA_sub-bd"/>
</dbReference>
<organism evidence="7 8">
    <name type="scientific">Fictibacillus terranigra</name>
    <dbReference type="NCBI Taxonomy" id="3058424"/>
    <lineage>
        <taxon>Bacteria</taxon>
        <taxon>Bacillati</taxon>
        <taxon>Bacillota</taxon>
        <taxon>Bacilli</taxon>
        <taxon>Bacillales</taxon>
        <taxon>Fictibacillaceae</taxon>
        <taxon>Fictibacillus</taxon>
    </lineage>
</organism>
<dbReference type="EMBL" id="JAUHLN010000002">
    <property type="protein sequence ID" value="MDN4074238.1"/>
    <property type="molecule type" value="Genomic_DNA"/>
</dbReference>
<protein>
    <submittedName>
        <fullName evidence="7">Aliphatic sulfonate ABC transporter substrate-binding protein</fullName>
    </submittedName>
</protein>
<feature type="chain" id="PRO_5047059185" evidence="5">
    <location>
        <begin position="34"/>
        <end position="334"/>
    </location>
</feature>
<reference evidence="7" key="1">
    <citation type="submission" date="2023-06" db="EMBL/GenBank/DDBJ databases">
        <title>Draft Genome Sequences of Representative Paenibacillus Polymyxa, Bacillus cereus, Fictibacillus sp., and Brevibacillus agri Strains Isolated from Amazonian Dark Earth.</title>
        <authorList>
            <person name="Pellegrinetti T.A."/>
            <person name="Cunha I.C.M."/>
            <person name="Chaves M.G."/>
            <person name="Freitas A.S."/>
            <person name="Silva A.V.R."/>
            <person name="Tsai S.M."/>
            <person name="Mendes L.W."/>
        </authorList>
    </citation>
    <scope>NUCLEOTIDE SEQUENCE</scope>
    <source>
        <strain evidence="7">CENA-BCM004</strain>
    </source>
</reference>
<comment type="caution">
    <text evidence="7">The sequence shown here is derived from an EMBL/GenBank/DDBJ whole genome shotgun (WGS) entry which is preliminary data.</text>
</comment>
<feature type="domain" description="Solute-binding protein family 3/N-terminal" evidence="6">
    <location>
        <begin position="40"/>
        <end position="259"/>
    </location>
</feature>
<dbReference type="Gene3D" id="3.40.190.10">
    <property type="entry name" value="Periplasmic binding protein-like II"/>
    <property type="match status" value="2"/>
</dbReference>
<dbReference type="SMART" id="SM00062">
    <property type="entry name" value="PBPb"/>
    <property type="match status" value="1"/>
</dbReference>
<dbReference type="PANTHER" id="PTHR30024:SF42">
    <property type="entry name" value="ALIPHATIC SULFONATES-BINDING PROTEIN-RELATED"/>
    <property type="match status" value="1"/>
</dbReference>
<evidence type="ECO:0000313" key="8">
    <source>
        <dbReference type="Proteomes" id="UP001168694"/>
    </source>
</evidence>
<evidence type="ECO:0000256" key="2">
    <source>
        <dbReference type="ARBA" id="ARBA00010742"/>
    </source>
</evidence>
<dbReference type="InterPro" id="IPR001638">
    <property type="entry name" value="Solute-binding_3/MltF_N"/>
</dbReference>
<evidence type="ECO:0000259" key="6">
    <source>
        <dbReference type="SMART" id="SM00062"/>
    </source>
</evidence>
<dbReference type="PANTHER" id="PTHR30024">
    <property type="entry name" value="ALIPHATIC SULFONATES-BINDING PROTEIN-RELATED"/>
    <property type="match status" value="1"/>
</dbReference>
<gene>
    <name evidence="7" type="ORF">QYF49_14680</name>
</gene>
<comment type="subcellular location">
    <subcellularLocation>
        <location evidence="1">Periplasm</location>
    </subcellularLocation>
</comment>
<evidence type="ECO:0000256" key="4">
    <source>
        <dbReference type="ARBA" id="ARBA00022729"/>
    </source>
</evidence>
<name>A0ABT8E8M2_9BACL</name>
<sequence length="334" mass="36816">MTQLTKRKIMPGVFLLILLMALLSGCSEQSTNAEQKGDVTVNIGVQGSTGVLPYAREKKYFEKAFEKEGVKVKWNEFASGPPHFEALASGRLDFGATGGTPLIAGQSGDVDFKAIAVTTNGKKGNSIIIPKGSSIKNLKDLKSKKIAVAKGSSAYNFLYMALEKAGLTDKDIKIVQLQPDEARPALDNGSIDAWSTWEPYATTALYQTGAKSLADGEDLNINAPSFLVARTQFTKEHPDLTVVFLKTYEKVRQEFIHHPDKVTNEIAKREKLDPEIVRTVLKRSDLILSPTTEEFAKAHQHQADFLYKVGGINKKLNTSKVIENRFVEKALEKE</sequence>
<dbReference type="Pfam" id="PF09084">
    <property type="entry name" value="NMT1"/>
    <property type="match status" value="1"/>
</dbReference>
<keyword evidence="3" id="KW-0813">Transport</keyword>
<evidence type="ECO:0000256" key="3">
    <source>
        <dbReference type="ARBA" id="ARBA00022448"/>
    </source>
</evidence>
<comment type="similarity">
    <text evidence="2">Belongs to the bacterial solute-binding protein SsuA/TauA family.</text>
</comment>
<dbReference type="NCBIfam" id="TIGR01728">
    <property type="entry name" value="SsuA_fam"/>
    <property type="match status" value="1"/>
</dbReference>
<keyword evidence="8" id="KW-1185">Reference proteome</keyword>
<evidence type="ECO:0000256" key="5">
    <source>
        <dbReference type="SAM" id="SignalP"/>
    </source>
</evidence>
<dbReference type="SUPFAM" id="SSF53850">
    <property type="entry name" value="Periplasmic binding protein-like II"/>
    <property type="match status" value="1"/>
</dbReference>
<keyword evidence="4 5" id="KW-0732">Signal</keyword>
<feature type="signal peptide" evidence="5">
    <location>
        <begin position="1"/>
        <end position="33"/>
    </location>
</feature>
<accession>A0ABT8E8M2</accession>
<evidence type="ECO:0000256" key="1">
    <source>
        <dbReference type="ARBA" id="ARBA00004418"/>
    </source>
</evidence>
<dbReference type="Proteomes" id="UP001168694">
    <property type="component" value="Unassembled WGS sequence"/>
</dbReference>
<proteinExistence type="inferred from homology"/>
<dbReference type="RefSeq" id="WP_290400306.1">
    <property type="nucleotide sequence ID" value="NZ_JAUHLN010000002.1"/>
</dbReference>